<dbReference type="RefSeq" id="WP_114339714.1">
    <property type="nucleotide sequence ID" value="NZ_QPID01000012.1"/>
</dbReference>
<dbReference type="HAMAP" id="MF_00692">
    <property type="entry name" value="SelO"/>
    <property type="match status" value="1"/>
</dbReference>
<keyword evidence="2 8" id="KW-0808">Transferase</keyword>
<proteinExistence type="inferred from homology"/>
<keyword evidence="5 8" id="KW-0547">Nucleotide-binding</keyword>
<comment type="caution">
    <text evidence="9">The sequence shown here is derived from an EMBL/GenBank/DDBJ whole genome shotgun (WGS) entry which is preliminary data.</text>
</comment>
<feature type="binding site" evidence="8">
    <location>
        <position position="85"/>
    </location>
    <ligand>
        <name>ATP</name>
        <dbReference type="ChEBI" id="CHEBI:30616"/>
    </ligand>
</feature>
<evidence type="ECO:0000256" key="6">
    <source>
        <dbReference type="ARBA" id="ARBA00022840"/>
    </source>
</evidence>
<dbReference type="PANTHER" id="PTHR32057">
    <property type="entry name" value="PROTEIN ADENYLYLTRANSFERASE SELO, MITOCHONDRIAL"/>
    <property type="match status" value="1"/>
</dbReference>
<evidence type="ECO:0000256" key="4">
    <source>
        <dbReference type="ARBA" id="ARBA00022723"/>
    </source>
</evidence>
<comment type="catalytic activity">
    <reaction evidence="8">
        <text>L-tyrosyl-[protein] + UTP = O-(5'-uridylyl)-L-tyrosyl-[protein] + diphosphate</text>
        <dbReference type="Rhea" id="RHEA:83887"/>
        <dbReference type="Rhea" id="RHEA-COMP:10136"/>
        <dbReference type="Rhea" id="RHEA-COMP:20238"/>
        <dbReference type="ChEBI" id="CHEBI:33019"/>
        <dbReference type="ChEBI" id="CHEBI:46398"/>
        <dbReference type="ChEBI" id="CHEBI:46858"/>
        <dbReference type="ChEBI" id="CHEBI:90602"/>
    </reaction>
</comment>
<comment type="cofactor">
    <cofactor evidence="8">
        <name>Mg(2+)</name>
        <dbReference type="ChEBI" id="CHEBI:18420"/>
    </cofactor>
    <cofactor evidence="8">
        <name>Mn(2+)</name>
        <dbReference type="ChEBI" id="CHEBI:29035"/>
    </cofactor>
</comment>
<name>A0A368N6P7_9GAMM</name>
<accession>A0A368N6P7</accession>
<feature type="binding site" evidence="8">
    <location>
        <position position="257"/>
    </location>
    <ligand>
        <name>ATP</name>
        <dbReference type="ChEBI" id="CHEBI:30616"/>
    </ligand>
</feature>
<evidence type="ECO:0000313" key="9">
    <source>
        <dbReference type="EMBL" id="RCU45195.1"/>
    </source>
</evidence>
<keyword evidence="8" id="KW-0464">Manganese</keyword>
<feature type="binding site" evidence="8">
    <location>
        <position position="108"/>
    </location>
    <ligand>
        <name>ATP</name>
        <dbReference type="ChEBI" id="CHEBI:30616"/>
    </ligand>
</feature>
<feature type="binding site" evidence="8">
    <location>
        <position position="88"/>
    </location>
    <ligand>
        <name>ATP</name>
        <dbReference type="ChEBI" id="CHEBI:30616"/>
    </ligand>
</feature>
<dbReference type="EC" id="2.7.7.108" evidence="8"/>
<gene>
    <name evidence="8" type="primary">ydiU</name>
    <name evidence="8" type="synonym">selO</name>
    <name evidence="9" type="ORF">DU002_17365</name>
</gene>
<evidence type="ECO:0000256" key="2">
    <source>
        <dbReference type="ARBA" id="ARBA00022679"/>
    </source>
</evidence>
<feature type="binding site" evidence="8">
    <location>
        <position position="257"/>
    </location>
    <ligand>
        <name>Mg(2+)</name>
        <dbReference type="ChEBI" id="CHEBI:18420"/>
    </ligand>
</feature>
<keyword evidence="4 8" id="KW-0479">Metal-binding</keyword>
<dbReference type="NCBIfam" id="NF000658">
    <property type="entry name" value="PRK00029.1"/>
    <property type="match status" value="1"/>
</dbReference>
<feature type="binding site" evidence="8">
    <location>
        <position position="87"/>
    </location>
    <ligand>
        <name>ATP</name>
        <dbReference type="ChEBI" id="CHEBI:30616"/>
    </ligand>
</feature>
<evidence type="ECO:0000256" key="3">
    <source>
        <dbReference type="ARBA" id="ARBA00022695"/>
    </source>
</evidence>
<evidence type="ECO:0000313" key="10">
    <source>
        <dbReference type="Proteomes" id="UP000252558"/>
    </source>
</evidence>
<protein>
    <recommendedName>
        <fullName evidence="8">Protein nucleotidyltransferase YdiU</fullName>
        <ecNumber evidence="8">2.7.7.-</ecNumber>
    </recommendedName>
    <alternativeName>
        <fullName evidence="8">Protein adenylyltransferase YdiU</fullName>
        <ecNumber evidence="8">2.7.7.108</ecNumber>
    </alternativeName>
    <alternativeName>
        <fullName evidence="8">Protein uridylyltransferase YdiU</fullName>
        <ecNumber evidence="8">2.7.7.-</ecNumber>
    </alternativeName>
</protein>
<reference evidence="9 10" key="1">
    <citation type="submission" date="2018-07" db="EMBL/GenBank/DDBJ databases">
        <title>Corallincola holothuriorum sp. nov., a new facultative anaerobe isolated from sea cucumber Apostichopus japonicus.</title>
        <authorList>
            <person name="Xia H."/>
        </authorList>
    </citation>
    <scope>NUCLEOTIDE SEQUENCE [LARGE SCALE GENOMIC DNA]</scope>
    <source>
        <strain evidence="9 10">C4</strain>
    </source>
</reference>
<evidence type="ECO:0000256" key="1">
    <source>
        <dbReference type="ARBA" id="ARBA00009747"/>
    </source>
</evidence>
<comment type="catalytic activity">
    <reaction evidence="8">
        <text>L-histidyl-[protein] + UTP = N(tele)-(5'-uridylyl)-L-histidyl-[protein] + diphosphate</text>
        <dbReference type="Rhea" id="RHEA:83891"/>
        <dbReference type="Rhea" id="RHEA-COMP:9745"/>
        <dbReference type="Rhea" id="RHEA-COMP:20239"/>
        <dbReference type="ChEBI" id="CHEBI:29979"/>
        <dbReference type="ChEBI" id="CHEBI:33019"/>
        <dbReference type="ChEBI" id="CHEBI:46398"/>
        <dbReference type="ChEBI" id="CHEBI:233474"/>
    </reaction>
</comment>
<feature type="active site" description="Proton acceptor" evidence="8">
    <location>
        <position position="247"/>
    </location>
</feature>
<comment type="catalytic activity">
    <reaction evidence="8">
        <text>L-seryl-[protein] + ATP = 3-O-(5'-adenylyl)-L-seryl-[protein] + diphosphate</text>
        <dbReference type="Rhea" id="RHEA:58120"/>
        <dbReference type="Rhea" id="RHEA-COMP:9863"/>
        <dbReference type="Rhea" id="RHEA-COMP:15073"/>
        <dbReference type="ChEBI" id="CHEBI:29999"/>
        <dbReference type="ChEBI" id="CHEBI:30616"/>
        <dbReference type="ChEBI" id="CHEBI:33019"/>
        <dbReference type="ChEBI" id="CHEBI:142516"/>
        <dbReference type="EC" id="2.7.7.108"/>
    </reaction>
</comment>
<dbReference type="GO" id="GO:0070733">
    <property type="term" value="F:AMPylase activity"/>
    <property type="evidence" value="ECO:0007669"/>
    <property type="project" value="UniProtKB-EC"/>
</dbReference>
<keyword evidence="7 8" id="KW-0460">Magnesium</keyword>
<dbReference type="EMBL" id="QPID01000012">
    <property type="protein sequence ID" value="RCU45195.1"/>
    <property type="molecule type" value="Genomic_DNA"/>
</dbReference>
<feature type="binding site" evidence="8">
    <location>
        <position position="248"/>
    </location>
    <ligand>
        <name>Mg(2+)</name>
        <dbReference type="ChEBI" id="CHEBI:18420"/>
    </ligand>
</feature>
<dbReference type="GO" id="GO:0030145">
    <property type="term" value="F:manganese ion binding"/>
    <property type="evidence" value="ECO:0007669"/>
    <property type="project" value="UniProtKB-UniRule"/>
</dbReference>
<dbReference type="GO" id="GO:0000287">
    <property type="term" value="F:magnesium ion binding"/>
    <property type="evidence" value="ECO:0007669"/>
    <property type="project" value="UniProtKB-UniRule"/>
</dbReference>
<evidence type="ECO:0000256" key="8">
    <source>
        <dbReference type="HAMAP-Rule" id="MF_00692"/>
    </source>
</evidence>
<comment type="function">
    <text evidence="8">Nucleotidyltransferase involved in the post-translational modification of proteins. It can catalyze the addition of adenosine monophosphate (AMP) or uridine monophosphate (UMP) to a protein, resulting in modifications known as AMPylation and UMPylation.</text>
</comment>
<comment type="catalytic activity">
    <reaction evidence="8">
        <text>L-tyrosyl-[protein] + ATP = O-(5'-adenylyl)-L-tyrosyl-[protein] + diphosphate</text>
        <dbReference type="Rhea" id="RHEA:54288"/>
        <dbReference type="Rhea" id="RHEA-COMP:10136"/>
        <dbReference type="Rhea" id="RHEA-COMP:13846"/>
        <dbReference type="ChEBI" id="CHEBI:30616"/>
        <dbReference type="ChEBI" id="CHEBI:33019"/>
        <dbReference type="ChEBI" id="CHEBI:46858"/>
        <dbReference type="ChEBI" id="CHEBI:83624"/>
        <dbReference type="EC" id="2.7.7.108"/>
    </reaction>
</comment>
<keyword evidence="10" id="KW-1185">Reference proteome</keyword>
<feature type="binding site" evidence="8">
    <location>
        <position position="178"/>
    </location>
    <ligand>
        <name>ATP</name>
        <dbReference type="ChEBI" id="CHEBI:30616"/>
    </ligand>
</feature>
<evidence type="ECO:0000256" key="7">
    <source>
        <dbReference type="ARBA" id="ARBA00022842"/>
    </source>
</evidence>
<feature type="binding site" evidence="8">
    <location>
        <position position="120"/>
    </location>
    <ligand>
        <name>ATP</name>
        <dbReference type="ChEBI" id="CHEBI:30616"/>
    </ligand>
</feature>
<sequence length="483" mass="53349">MKISNTYLQLGTAFSESINPLPVADPHLLLWNLSLADQLALSQGLPDNENALAQLFSGNDLLPEASPIACVYAGHQFGQFNPQLGDGRAHLLCEFVDDHQQRWDLQLKGSGPTRYSRRGDGRCALGPAIREYLMSEALHALGVPTTRCLAVVTTGETVYRDLPKPGAVVTRIASSHIRVGSFQYFAAKGDVVSLKTLTDYTIDRHFPTLKAAANPVLELLGAVMDKQVTLIVEWMRIGFIHGVMNTDNTAISGETIDFGPCAMLGIYHPGTVYSSIDSGGRYAFGAQPSICRWNMARLAEALLPLIDEDQDKALAQAEALIADFSPRFEQAYQTMLGAKLGLDEIQQTDVALITELLEQMQEQQLDYTQTFHQLTRSLTEQQIATKLQDTLGNWYGQWRQRIGNDSKQQQAAQALMQQSNPVVIPRNHHVEAVLQACELTNSSAPADALLKVLRSPYQMLAETADYQDLPTDNDRHYQTFCGT</sequence>
<feature type="binding site" evidence="8">
    <location>
        <position position="121"/>
    </location>
    <ligand>
        <name>ATP</name>
        <dbReference type="ChEBI" id="CHEBI:30616"/>
    </ligand>
</feature>
<feature type="binding site" evidence="8">
    <location>
        <position position="171"/>
    </location>
    <ligand>
        <name>ATP</name>
        <dbReference type="ChEBI" id="CHEBI:30616"/>
    </ligand>
</feature>
<dbReference type="PANTHER" id="PTHR32057:SF14">
    <property type="entry name" value="PROTEIN ADENYLYLTRANSFERASE SELO, MITOCHONDRIAL"/>
    <property type="match status" value="1"/>
</dbReference>
<dbReference type="AlphaFoldDB" id="A0A368N6P7"/>
<dbReference type="Proteomes" id="UP000252558">
    <property type="component" value="Unassembled WGS sequence"/>
</dbReference>
<dbReference type="EC" id="2.7.7.-" evidence="8"/>
<dbReference type="GO" id="GO:0005524">
    <property type="term" value="F:ATP binding"/>
    <property type="evidence" value="ECO:0007669"/>
    <property type="project" value="UniProtKB-UniRule"/>
</dbReference>
<evidence type="ECO:0000256" key="5">
    <source>
        <dbReference type="ARBA" id="ARBA00022741"/>
    </source>
</evidence>
<keyword evidence="6 8" id="KW-0067">ATP-binding</keyword>
<organism evidence="9 10">
    <name type="scientific">Corallincola holothuriorum</name>
    <dbReference type="NCBI Taxonomy" id="2282215"/>
    <lineage>
        <taxon>Bacteria</taxon>
        <taxon>Pseudomonadati</taxon>
        <taxon>Pseudomonadota</taxon>
        <taxon>Gammaproteobacteria</taxon>
        <taxon>Alteromonadales</taxon>
        <taxon>Psychromonadaceae</taxon>
        <taxon>Corallincola</taxon>
    </lineage>
</organism>
<dbReference type="Pfam" id="PF02696">
    <property type="entry name" value="SelO"/>
    <property type="match status" value="1"/>
</dbReference>
<comment type="catalytic activity">
    <reaction evidence="8">
        <text>L-seryl-[protein] + UTP = O-(5'-uridylyl)-L-seryl-[protein] + diphosphate</text>
        <dbReference type="Rhea" id="RHEA:64604"/>
        <dbReference type="Rhea" id="RHEA-COMP:9863"/>
        <dbReference type="Rhea" id="RHEA-COMP:16635"/>
        <dbReference type="ChEBI" id="CHEBI:29999"/>
        <dbReference type="ChEBI" id="CHEBI:33019"/>
        <dbReference type="ChEBI" id="CHEBI:46398"/>
        <dbReference type="ChEBI" id="CHEBI:156051"/>
    </reaction>
</comment>
<dbReference type="InterPro" id="IPR003846">
    <property type="entry name" value="SelO"/>
</dbReference>
<keyword evidence="3 8" id="KW-0548">Nucleotidyltransferase</keyword>
<dbReference type="OrthoDB" id="9776281at2"/>
<comment type="catalytic activity">
    <reaction evidence="8">
        <text>L-threonyl-[protein] + ATP = 3-O-(5'-adenylyl)-L-threonyl-[protein] + diphosphate</text>
        <dbReference type="Rhea" id="RHEA:54292"/>
        <dbReference type="Rhea" id="RHEA-COMP:11060"/>
        <dbReference type="Rhea" id="RHEA-COMP:13847"/>
        <dbReference type="ChEBI" id="CHEBI:30013"/>
        <dbReference type="ChEBI" id="CHEBI:30616"/>
        <dbReference type="ChEBI" id="CHEBI:33019"/>
        <dbReference type="ChEBI" id="CHEBI:138113"/>
        <dbReference type="EC" id="2.7.7.108"/>
    </reaction>
</comment>
<comment type="similarity">
    <text evidence="1 8">Belongs to the SELO family.</text>
</comment>